<dbReference type="EMBL" id="CM044702">
    <property type="protein sequence ID" value="KAI5678434.1"/>
    <property type="molecule type" value="Genomic_DNA"/>
</dbReference>
<comment type="caution">
    <text evidence="1">The sequence shown here is derived from an EMBL/GenBank/DDBJ whole genome shotgun (WGS) entry which is preliminary data.</text>
</comment>
<organism evidence="1 2">
    <name type="scientific">Catharanthus roseus</name>
    <name type="common">Madagascar periwinkle</name>
    <name type="synonym">Vinca rosea</name>
    <dbReference type="NCBI Taxonomy" id="4058"/>
    <lineage>
        <taxon>Eukaryota</taxon>
        <taxon>Viridiplantae</taxon>
        <taxon>Streptophyta</taxon>
        <taxon>Embryophyta</taxon>
        <taxon>Tracheophyta</taxon>
        <taxon>Spermatophyta</taxon>
        <taxon>Magnoliopsida</taxon>
        <taxon>eudicotyledons</taxon>
        <taxon>Gunneridae</taxon>
        <taxon>Pentapetalae</taxon>
        <taxon>asterids</taxon>
        <taxon>lamiids</taxon>
        <taxon>Gentianales</taxon>
        <taxon>Apocynaceae</taxon>
        <taxon>Rauvolfioideae</taxon>
        <taxon>Vinceae</taxon>
        <taxon>Catharanthinae</taxon>
        <taxon>Catharanthus</taxon>
    </lineage>
</organism>
<sequence length="148" mass="17014">MKICSRWSLLAYWAIFFTFFIFSFQPFIRMMNNRVGLIRVEWAGWPLMPGGPGSTRPDPGSLATRGIHHCSSLEEHSVTVRHRAHGNRTRRARSVSSSALAETVRVSSMHIYNLAIVSHRLQYEMHNQPFSMPTAFNPAWRIVFPLLD</sequence>
<accession>A0ACC0C0U1</accession>
<reference evidence="2" key="1">
    <citation type="journal article" date="2023" name="Nat. Plants">
        <title>Single-cell RNA sequencing provides a high-resolution roadmap for understanding the multicellular compartmentation of specialized metabolism.</title>
        <authorList>
            <person name="Sun S."/>
            <person name="Shen X."/>
            <person name="Li Y."/>
            <person name="Li Y."/>
            <person name="Wang S."/>
            <person name="Li R."/>
            <person name="Zhang H."/>
            <person name="Shen G."/>
            <person name="Guo B."/>
            <person name="Wei J."/>
            <person name="Xu J."/>
            <person name="St-Pierre B."/>
            <person name="Chen S."/>
            <person name="Sun C."/>
        </authorList>
    </citation>
    <scope>NUCLEOTIDE SEQUENCE [LARGE SCALE GENOMIC DNA]</scope>
</reference>
<evidence type="ECO:0000313" key="1">
    <source>
        <dbReference type="EMBL" id="KAI5678434.1"/>
    </source>
</evidence>
<dbReference type="Proteomes" id="UP001060085">
    <property type="component" value="Linkage Group LG02"/>
</dbReference>
<evidence type="ECO:0000313" key="2">
    <source>
        <dbReference type="Proteomes" id="UP001060085"/>
    </source>
</evidence>
<name>A0ACC0C0U1_CATRO</name>
<keyword evidence="2" id="KW-1185">Reference proteome</keyword>
<proteinExistence type="predicted"/>
<gene>
    <name evidence="1" type="ORF">M9H77_09384</name>
</gene>
<protein>
    <submittedName>
        <fullName evidence="1">Uncharacterized protein</fullName>
    </submittedName>
</protein>